<evidence type="ECO:0000313" key="2">
    <source>
        <dbReference type="EMBL" id="GFO95740.1"/>
    </source>
</evidence>
<gene>
    <name evidence="2" type="ORF">COEU31_27860</name>
    <name evidence="3" type="ORF">DWX94_13335</name>
</gene>
<organism evidence="2 5">
    <name type="scientific">Coprococcus eutactus</name>
    <dbReference type="NCBI Taxonomy" id="33043"/>
    <lineage>
        <taxon>Bacteria</taxon>
        <taxon>Bacillati</taxon>
        <taxon>Bacillota</taxon>
        <taxon>Clostridia</taxon>
        <taxon>Lachnospirales</taxon>
        <taxon>Lachnospiraceae</taxon>
        <taxon>Coprococcus</taxon>
    </lineage>
</organism>
<dbReference type="Proteomes" id="UP000660047">
    <property type="component" value="Unassembled WGS sequence"/>
</dbReference>
<accession>A0A174H2Y2</accession>
<dbReference type="OrthoDB" id="9803228at2"/>
<evidence type="ECO:0000313" key="5">
    <source>
        <dbReference type="Proteomes" id="UP000660047"/>
    </source>
</evidence>
<reference evidence="2" key="2">
    <citation type="submission" date="2020-06" db="EMBL/GenBank/DDBJ databases">
        <title>Characterization of fructooligosaccharide metabolism and fructooligosaccharide-degrading enzymes in human commensal butyrate producers.</title>
        <authorList>
            <person name="Tanno H."/>
            <person name="Fujii T."/>
            <person name="Hirano K."/>
            <person name="Maeno S."/>
            <person name="Tonozuka T."/>
            <person name="Sakamoto M."/>
            <person name="Ohkuma M."/>
            <person name="Tochio T."/>
            <person name="Endo A."/>
        </authorList>
    </citation>
    <scope>NUCLEOTIDE SEQUENCE</scope>
    <source>
        <strain evidence="2">JCM 31265</strain>
    </source>
</reference>
<dbReference type="GO" id="GO:0003677">
    <property type="term" value="F:DNA binding"/>
    <property type="evidence" value="ECO:0007669"/>
    <property type="project" value="InterPro"/>
</dbReference>
<feature type="domain" description="HTH cro/C1-type" evidence="1">
    <location>
        <begin position="13"/>
        <end position="65"/>
    </location>
</feature>
<dbReference type="RefSeq" id="WP_004853489.1">
    <property type="nucleotide sequence ID" value="NZ_BLYL01000030.1"/>
</dbReference>
<dbReference type="SMART" id="SM00530">
    <property type="entry name" value="HTH_XRE"/>
    <property type="match status" value="1"/>
</dbReference>
<dbReference type="InterPro" id="IPR010982">
    <property type="entry name" value="Lambda_DNA-bd_dom_sf"/>
</dbReference>
<reference evidence="3 4" key="1">
    <citation type="submission" date="2018-08" db="EMBL/GenBank/DDBJ databases">
        <title>A genome reference for cultivated species of the human gut microbiota.</title>
        <authorList>
            <person name="Zou Y."/>
            <person name="Xue W."/>
            <person name="Luo G."/>
        </authorList>
    </citation>
    <scope>NUCLEOTIDE SEQUENCE [LARGE SCALE GENOMIC DNA]</scope>
    <source>
        <strain evidence="3 4">AF22-21</strain>
    </source>
</reference>
<dbReference type="InterPro" id="IPR001387">
    <property type="entry name" value="Cro/C1-type_HTH"/>
</dbReference>
<proteinExistence type="predicted"/>
<dbReference type="AlphaFoldDB" id="A0A174H2Y2"/>
<dbReference type="CDD" id="cd00093">
    <property type="entry name" value="HTH_XRE"/>
    <property type="match status" value="1"/>
</dbReference>
<dbReference type="Pfam" id="PF01381">
    <property type="entry name" value="HTH_3"/>
    <property type="match status" value="1"/>
</dbReference>
<evidence type="ECO:0000313" key="4">
    <source>
        <dbReference type="Proteomes" id="UP000283295"/>
    </source>
</evidence>
<dbReference type="PROSITE" id="PS50943">
    <property type="entry name" value="HTH_CROC1"/>
    <property type="match status" value="1"/>
</dbReference>
<dbReference type="EMBL" id="BLYL01000030">
    <property type="protein sequence ID" value="GFO95740.1"/>
    <property type="molecule type" value="Genomic_DNA"/>
</dbReference>
<name>A0A174H2Y2_9FIRM</name>
<dbReference type="EMBL" id="QRVK01000058">
    <property type="protein sequence ID" value="RGS35781.1"/>
    <property type="molecule type" value="Genomic_DNA"/>
</dbReference>
<sequence length="70" mass="7819">MKIIDSKSLGEAIRIRRKELKYTQAYIAEFTGFSVSFISDLERGKATAEIGKAITIINLLGMDILVEKRG</sequence>
<dbReference type="GeneID" id="92832597"/>
<evidence type="ECO:0000259" key="1">
    <source>
        <dbReference type="PROSITE" id="PS50943"/>
    </source>
</evidence>
<protein>
    <submittedName>
        <fullName evidence="3">Transcriptional regulator</fullName>
    </submittedName>
</protein>
<dbReference type="SUPFAM" id="SSF47413">
    <property type="entry name" value="lambda repressor-like DNA-binding domains"/>
    <property type="match status" value="1"/>
</dbReference>
<comment type="caution">
    <text evidence="2">The sequence shown here is derived from an EMBL/GenBank/DDBJ whole genome shotgun (WGS) entry which is preliminary data.</text>
</comment>
<dbReference type="Proteomes" id="UP000283295">
    <property type="component" value="Unassembled WGS sequence"/>
</dbReference>
<dbReference type="Gene3D" id="1.10.260.40">
    <property type="entry name" value="lambda repressor-like DNA-binding domains"/>
    <property type="match status" value="1"/>
</dbReference>
<evidence type="ECO:0000313" key="3">
    <source>
        <dbReference type="EMBL" id="RGS35781.1"/>
    </source>
</evidence>